<dbReference type="InterPro" id="IPR001128">
    <property type="entry name" value="Cyt_P450"/>
</dbReference>
<dbReference type="Gene3D" id="1.10.630.10">
    <property type="entry name" value="Cytochrome P450"/>
    <property type="match status" value="1"/>
</dbReference>
<dbReference type="PANTHER" id="PTHR24291:SF50">
    <property type="entry name" value="BIFUNCTIONAL ALBAFLAVENONE MONOOXYGENASE_TERPENE SYNTHASE"/>
    <property type="match status" value="1"/>
</dbReference>
<dbReference type="GO" id="GO:0005506">
    <property type="term" value="F:iron ion binding"/>
    <property type="evidence" value="ECO:0007669"/>
    <property type="project" value="InterPro"/>
</dbReference>
<keyword evidence="10" id="KW-1185">Reference proteome</keyword>
<evidence type="ECO:0000256" key="2">
    <source>
        <dbReference type="ARBA" id="ARBA00022617"/>
    </source>
</evidence>
<proteinExistence type="inferred from homology"/>
<dbReference type="InterPro" id="IPR050196">
    <property type="entry name" value="Cytochrome_P450_Monoox"/>
</dbReference>
<gene>
    <name evidence="9" type="ORF">Daesc_009006</name>
</gene>
<keyword evidence="8" id="KW-1133">Transmembrane helix</keyword>
<dbReference type="EMBL" id="JBANMG010000009">
    <property type="protein sequence ID" value="KAK6948934.1"/>
    <property type="molecule type" value="Genomic_DNA"/>
</dbReference>
<keyword evidence="8" id="KW-0472">Membrane</keyword>
<dbReference type="Proteomes" id="UP001369815">
    <property type="component" value="Unassembled WGS sequence"/>
</dbReference>
<keyword evidence="6" id="KW-0503">Monooxygenase</keyword>
<dbReference type="Pfam" id="PF00067">
    <property type="entry name" value="p450"/>
    <property type="match status" value="1"/>
</dbReference>
<dbReference type="PRINTS" id="PR00463">
    <property type="entry name" value="EP450I"/>
</dbReference>
<dbReference type="GO" id="GO:0004497">
    <property type="term" value="F:monooxygenase activity"/>
    <property type="evidence" value="ECO:0007669"/>
    <property type="project" value="UniProtKB-KW"/>
</dbReference>
<comment type="caution">
    <text evidence="9">The sequence shown here is derived from an EMBL/GenBank/DDBJ whole genome shotgun (WGS) entry which is preliminary data.</text>
</comment>
<evidence type="ECO:0000256" key="5">
    <source>
        <dbReference type="ARBA" id="ARBA00023004"/>
    </source>
</evidence>
<evidence type="ECO:0000256" key="3">
    <source>
        <dbReference type="ARBA" id="ARBA00022723"/>
    </source>
</evidence>
<comment type="cofactor">
    <cofactor evidence="7">
        <name>heme</name>
        <dbReference type="ChEBI" id="CHEBI:30413"/>
    </cofactor>
</comment>
<evidence type="ECO:0000256" key="4">
    <source>
        <dbReference type="ARBA" id="ARBA00023002"/>
    </source>
</evidence>
<protein>
    <recommendedName>
        <fullName evidence="11">Cytochrome P450</fullName>
    </recommendedName>
</protein>
<keyword evidence="2 7" id="KW-0349">Heme</keyword>
<keyword evidence="4" id="KW-0560">Oxidoreductase</keyword>
<organism evidence="9 10">
    <name type="scientific">Daldinia eschscholtzii</name>
    <dbReference type="NCBI Taxonomy" id="292717"/>
    <lineage>
        <taxon>Eukaryota</taxon>
        <taxon>Fungi</taxon>
        <taxon>Dikarya</taxon>
        <taxon>Ascomycota</taxon>
        <taxon>Pezizomycotina</taxon>
        <taxon>Sordariomycetes</taxon>
        <taxon>Xylariomycetidae</taxon>
        <taxon>Xylariales</taxon>
        <taxon>Hypoxylaceae</taxon>
        <taxon>Daldinia</taxon>
    </lineage>
</organism>
<feature type="binding site" description="axial binding residue" evidence="7">
    <location>
        <position position="357"/>
    </location>
    <ligand>
        <name>heme</name>
        <dbReference type="ChEBI" id="CHEBI:30413"/>
    </ligand>
    <ligandPart>
        <name>Fe</name>
        <dbReference type="ChEBI" id="CHEBI:18248"/>
    </ligandPart>
</feature>
<reference evidence="9 10" key="1">
    <citation type="journal article" date="2024" name="Front Chem Biol">
        <title>Unveiling the potential of Daldinia eschscholtzii MFLUCC 19-0629 through bioactivity and bioinformatics studies for enhanced sustainable agriculture production.</title>
        <authorList>
            <person name="Brooks S."/>
            <person name="Weaver J.A."/>
            <person name="Klomchit A."/>
            <person name="Alharthi S.A."/>
            <person name="Onlamun T."/>
            <person name="Nurani R."/>
            <person name="Vong T.K."/>
            <person name="Alberti F."/>
            <person name="Greco C."/>
        </authorList>
    </citation>
    <scope>NUCLEOTIDE SEQUENCE [LARGE SCALE GENOMIC DNA]</scope>
    <source>
        <strain evidence="9">MFLUCC 19-0629</strain>
    </source>
</reference>
<dbReference type="InterPro" id="IPR002401">
    <property type="entry name" value="Cyt_P450_E_grp-I"/>
</dbReference>
<keyword evidence="5 7" id="KW-0408">Iron</keyword>
<dbReference type="GO" id="GO:0020037">
    <property type="term" value="F:heme binding"/>
    <property type="evidence" value="ECO:0007669"/>
    <property type="project" value="InterPro"/>
</dbReference>
<dbReference type="InterPro" id="IPR036396">
    <property type="entry name" value="Cyt_P450_sf"/>
</dbReference>
<keyword evidence="8" id="KW-0812">Transmembrane</keyword>
<sequence>MGLCYSVFTTIKLAFAAWFLVWLSRLIYSLIVYSFIWERASIPLETSPFIEDQRRVANFDFLDDSNLQNRLIARAIPNQRLVKVFGIENSFTTTNIKTHRRFYRNVGRALHGRRAENWPRFFTAASTALNLILAQFADARDSLPLAVLTRELVFLTTLYSFFEVNIENVSLHDARVATDAINDMWVHSKTIAQPDVLQERRRQLNAALLRMLPNEFPCSAATHPMNTILPAYETMWRIVLLTFISAGFRDVDQETADQFREVIQGVPECFADGNSDNVAAMAMNFSKEGLRLYPPTKRIYRAFLDESQVMADIQKCHRDPDIWPNPEQFRPSRFLPGEFTADMERAYLPFSIKPHKCPAADKFAPHAIIILVVVLAKSLGTLESGATVRFGNDTLDRDRSALLPSGRLDTEDWTLQMKDTSV</sequence>
<evidence type="ECO:0008006" key="11">
    <source>
        <dbReference type="Google" id="ProtNLM"/>
    </source>
</evidence>
<keyword evidence="3 7" id="KW-0479">Metal-binding</keyword>
<dbReference type="AlphaFoldDB" id="A0AAX6M907"/>
<comment type="similarity">
    <text evidence="1">Belongs to the cytochrome P450 family.</text>
</comment>
<accession>A0AAX6M907</accession>
<evidence type="ECO:0000256" key="1">
    <source>
        <dbReference type="ARBA" id="ARBA00010617"/>
    </source>
</evidence>
<evidence type="ECO:0000313" key="9">
    <source>
        <dbReference type="EMBL" id="KAK6948934.1"/>
    </source>
</evidence>
<dbReference type="GO" id="GO:0016705">
    <property type="term" value="F:oxidoreductase activity, acting on paired donors, with incorporation or reduction of molecular oxygen"/>
    <property type="evidence" value="ECO:0007669"/>
    <property type="project" value="InterPro"/>
</dbReference>
<evidence type="ECO:0000313" key="10">
    <source>
        <dbReference type="Proteomes" id="UP001369815"/>
    </source>
</evidence>
<dbReference type="SUPFAM" id="SSF48264">
    <property type="entry name" value="Cytochrome P450"/>
    <property type="match status" value="1"/>
</dbReference>
<dbReference type="PANTHER" id="PTHR24291">
    <property type="entry name" value="CYTOCHROME P450 FAMILY 4"/>
    <property type="match status" value="1"/>
</dbReference>
<name>A0AAX6M907_9PEZI</name>
<feature type="transmembrane region" description="Helical" evidence="8">
    <location>
        <begin position="15"/>
        <end position="36"/>
    </location>
</feature>
<evidence type="ECO:0000256" key="7">
    <source>
        <dbReference type="PIRSR" id="PIRSR602401-1"/>
    </source>
</evidence>
<evidence type="ECO:0000256" key="6">
    <source>
        <dbReference type="ARBA" id="ARBA00023033"/>
    </source>
</evidence>
<evidence type="ECO:0000256" key="8">
    <source>
        <dbReference type="SAM" id="Phobius"/>
    </source>
</evidence>